<keyword evidence="15" id="KW-1133">Transmembrane helix</keyword>
<keyword evidence="8" id="KW-0625">Polysaccharide transport</keyword>
<evidence type="ECO:0000256" key="7">
    <source>
        <dbReference type="ARBA" id="ARBA00022729"/>
    </source>
</evidence>
<dbReference type="InterPro" id="IPR049712">
    <property type="entry name" value="Poly_export"/>
</dbReference>
<evidence type="ECO:0000256" key="1">
    <source>
        <dbReference type="ARBA" id="ARBA00004571"/>
    </source>
</evidence>
<dbReference type="InterPro" id="IPR003715">
    <property type="entry name" value="Poly_export_N"/>
</dbReference>
<evidence type="ECO:0000313" key="19">
    <source>
        <dbReference type="Proteomes" id="UP000184164"/>
    </source>
</evidence>
<dbReference type="GO" id="GO:0009279">
    <property type="term" value="C:cell outer membrane"/>
    <property type="evidence" value="ECO:0007669"/>
    <property type="project" value="UniProtKB-SubCell"/>
</dbReference>
<keyword evidence="4" id="KW-1134">Transmembrane beta strand</keyword>
<dbReference type="EMBL" id="FQUM01000005">
    <property type="protein sequence ID" value="SHF43648.1"/>
    <property type="molecule type" value="Genomic_DNA"/>
</dbReference>
<feature type="transmembrane region" description="Helical" evidence="15">
    <location>
        <begin position="245"/>
        <end position="263"/>
    </location>
</feature>
<dbReference type="GO" id="GO:0015159">
    <property type="term" value="F:polysaccharide transmembrane transporter activity"/>
    <property type="evidence" value="ECO:0007669"/>
    <property type="project" value="InterPro"/>
</dbReference>
<dbReference type="Gene3D" id="3.10.560.10">
    <property type="entry name" value="Outer membrane lipoprotein wza domain like"/>
    <property type="match status" value="1"/>
</dbReference>
<evidence type="ECO:0000313" key="18">
    <source>
        <dbReference type="EMBL" id="SHF43648.1"/>
    </source>
</evidence>
<keyword evidence="3" id="KW-0813">Transport</keyword>
<evidence type="ECO:0000256" key="3">
    <source>
        <dbReference type="ARBA" id="ARBA00022448"/>
    </source>
</evidence>
<keyword evidence="10" id="KW-0626">Porin</keyword>
<evidence type="ECO:0000259" key="17">
    <source>
        <dbReference type="Pfam" id="PF22461"/>
    </source>
</evidence>
<evidence type="ECO:0000256" key="6">
    <source>
        <dbReference type="ARBA" id="ARBA00022692"/>
    </source>
</evidence>
<feature type="domain" description="SLBB" evidence="17">
    <location>
        <begin position="152"/>
        <end position="230"/>
    </location>
</feature>
<dbReference type="GO" id="GO:0006811">
    <property type="term" value="P:monoatomic ion transport"/>
    <property type="evidence" value="ECO:0007669"/>
    <property type="project" value="UniProtKB-KW"/>
</dbReference>
<gene>
    <name evidence="18" type="ORF">SAMN05444274_105212</name>
</gene>
<name>A0A1M5BMB6_9BACT</name>
<keyword evidence="11 15" id="KW-0472">Membrane</keyword>
<evidence type="ECO:0000256" key="4">
    <source>
        <dbReference type="ARBA" id="ARBA00022452"/>
    </source>
</evidence>
<feature type="domain" description="Polysaccharide export protein N-terminal" evidence="16">
    <location>
        <begin position="43"/>
        <end position="146"/>
    </location>
</feature>
<evidence type="ECO:0000256" key="9">
    <source>
        <dbReference type="ARBA" id="ARBA00023065"/>
    </source>
</evidence>
<comment type="subcellular location">
    <subcellularLocation>
        <location evidence="1">Cell outer membrane</location>
        <topology evidence="1">Multi-pass membrane protein</topology>
    </subcellularLocation>
</comment>
<dbReference type="AlphaFoldDB" id="A0A1M5BMB6"/>
<evidence type="ECO:0000256" key="11">
    <source>
        <dbReference type="ARBA" id="ARBA00023136"/>
    </source>
</evidence>
<keyword evidence="19" id="KW-1185">Reference proteome</keyword>
<dbReference type="PANTHER" id="PTHR33619">
    <property type="entry name" value="POLYSACCHARIDE EXPORT PROTEIN GFCE-RELATED"/>
    <property type="match status" value="1"/>
</dbReference>
<sequence>MKISNSIYLLLVVAFLQNSCSSTKNIQMFQETRDVPHEIYSPPAPPEIRIEPLDNLYISIKTLDEEVNRIFNPSNVGGSGYSSGTSSNFGDPTSQYINGYRVSADSTIVLPILGKITFAGLSIKEAKERLRLRAEEFLREPTVEIKFLNYRINLSGEVRTPGVYYNYEGSLNIYDAISMANGITDYADLREVIVKRQNDNKIYTHKVNLTDNSVYLSEVFYLQPNDLVYIPPDSLKRRRENSDTYGRFLSTISTLIVAVAFFLNL</sequence>
<evidence type="ECO:0000256" key="14">
    <source>
        <dbReference type="ARBA" id="ARBA00023288"/>
    </source>
</evidence>
<dbReference type="GO" id="GO:0015288">
    <property type="term" value="F:porin activity"/>
    <property type="evidence" value="ECO:0007669"/>
    <property type="project" value="UniProtKB-KW"/>
</dbReference>
<keyword evidence="7" id="KW-0732">Signal</keyword>
<keyword evidence="14" id="KW-0449">Lipoprotein</keyword>
<evidence type="ECO:0000256" key="12">
    <source>
        <dbReference type="ARBA" id="ARBA00023139"/>
    </source>
</evidence>
<proteinExistence type="inferred from homology"/>
<dbReference type="InterPro" id="IPR054765">
    <property type="entry name" value="SLBB_dom"/>
</dbReference>
<evidence type="ECO:0000256" key="8">
    <source>
        <dbReference type="ARBA" id="ARBA00023047"/>
    </source>
</evidence>
<dbReference type="Pfam" id="PF22461">
    <property type="entry name" value="SLBB_2"/>
    <property type="match status" value="1"/>
</dbReference>
<keyword evidence="5" id="KW-0762">Sugar transport</keyword>
<keyword evidence="9" id="KW-0406">Ion transport</keyword>
<evidence type="ECO:0000259" key="16">
    <source>
        <dbReference type="Pfam" id="PF02563"/>
    </source>
</evidence>
<organism evidence="18 19">
    <name type="scientific">Mariniphaga anaerophila</name>
    <dbReference type="NCBI Taxonomy" id="1484053"/>
    <lineage>
        <taxon>Bacteria</taxon>
        <taxon>Pseudomonadati</taxon>
        <taxon>Bacteroidota</taxon>
        <taxon>Bacteroidia</taxon>
        <taxon>Marinilabiliales</taxon>
        <taxon>Prolixibacteraceae</taxon>
        <taxon>Mariniphaga</taxon>
    </lineage>
</organism>
<keyword evidence="6 15" id="KW-0812">Transmembrane</keyword>
<dbReference type="OrthoDB" id="662756at2"/>
<dbReference type="GO" id="GO:0046930">
    <property type="term" value="C:pore complex"/>
    <property type="evidence" value="ECO:0007669"/>
    <property type="project" value="UniProtKB-KW"/>
</dbReference>
<protein>
    <submittedName>
        <fullName evidence="18">Polysaccharide export outer membrane protein</fullName>
    </submittedName>
</protein>
<dbReference type="PANTHER" id="PTHR33619:SF3">
    <property type="entry name" value="POLYSACCHARIDE EXPORT PROTEIN GFCE-RELATED"/>
    <property type="match status" value="1"/>
</dbReference>
<keyword evidence="12" id="KW-0564">Palmitate</keyword>
<reference evidence="18 19" key="1">
    <citation type="submission" date="2016-11" db="EMBL/GenBank/DDBJ databases">
        <authorList>
            <person name="Jaros S."/>
            <person name="Januszkiewicz K."/>
            <person name="Wedrychowicz H."/>
        </authorList>
    </citation>
    <scope>NUCLEOTIDE SEQUENCE [LARGE SCALE GENOMIC DNA]</scope>
    <source>
        <strain evidence="18 19">DSM 26910</strain>
    </source>
</reference>
<evidence type="ECO:0000256" key="10">
    <source>
        <dbReference type="ARBA" id="ARBA00023114"/>
    </source>
</evidence>
<accession>A0A1M5BMB6</accession>
<evidence type="ECO:0000256" key="15">
    <source>
        <dbReference type="SAM" id="Phobius"/>
    </source>
</evidence>
<evidence type="ECO:0000256" key="2">
    <source>
        <dbReference type="ARBA" id="ARBA00009450"/>
    </source>
</evidence>
<dbReference type="STRING" id="1484053.SAMN05444274_105212"/>
<evidence type="ECO:0000256" key="13">
    <source>
        <dbReference type="ARBA" id="ARBA00023237"/>
    </source>
</evidence>
<keyword evidence="13" id="KW-0998">Cell outer membrane</keyword>
<dbReference type="Proteomes" id="UP000184164">
    <property type="component" value="Unassembled WGS sequence"/>
</dbReference>
<dbReference type="RefSeq" id="WP_083570739.1">
    <property type="nucleotide sequence ID" value="NZ_FQUM01000005.1"/>
</dbReference>
<dbReference type="Pfam" id="PF02563">
    <property type="entry name" value="Poly_export"/>
    <property type="match status" value="1"/>
</dbReference>
<evidence type="ECO:0000256" key="5">
    <source>
        <dbReference type="ARBA" id="ARBA00022597"/>
    </source>
</evidence>
<comment type="similarity">
    <text evidence="2">Belongs to the BexD/CtrA/VexA family.</text>
</comment>